<reference evidence="1 2" key="1">
    <citation type="submission" date="2024-04" db="EMBL/GenBank/DDBJ databases">
        <title>Dissimilatory iodate-reducing microorganisms contribute to the enrichment of iodine in groundwater.</title>
        <authorList>
            <person name="Jiang Z."/>
        </authorList>
    </citation>
    <scope>NUCLEOTIDE SEQUENCE [LARGE SCALE GENOMIC DNA]</scope>
    <source>
        <strain evidence="1 2">NCP973</strain>
        <plasmid evidence="1 2">unnamed1</plasmid>
    </source>
</reference>
<dbReference type="NCBIfam" id="TIGR03737">
    <property type="entry name" value="PRTRC_B"/>
    <property type="match status" value="1"/>
</dbReference>
<evidence type="ECO:0000313" key="1">
    <source>
        <dbReference type="EMBL" id="WZJ23471.1"/>
    </source>
</evidence>
<dbReference type="InterPro" id="IPR032787">
    <property type="entry name" value="Prok-E2_D"/>
</dbReference>
<sequence length="235" mass="26287">MKTCISTTSQTQQISQAFLLYRDFVTIHDVEVDNGVPVIKPGVLATKEAISCGLRALMPPEEAKVELLPAELLAKGVDYMAWWIKPGKRHVRFDAKKLGKRGAVVNLPGLVMIVAPSGWYVFAVAGRSRPTATTKIYRSPFFNVWDQGKICVGSVTVPDAEKFFDTAAWEAAFFDSYFAHPNVDKLVKDEDAYDFWADMLDGKYPKFPTKKLYATKHSLDDVFKHVVLSQGGQYD</sequence>
<gene>
    <name evidence="1" type="ORF">AADV58_17085</name>
</gene>
<accession>A0ABZ2XLI5</accession>
<organism evidence="1 2">
    <name type="scientific">Azonexus hydrophilus</name>
    <dbReference type="NCBI Taxonomy" id="418702"/>
    <lineage>
        <taxon>Bacteria</taxon>
        <taxon>Pseudomonadati</taxon>
        <taxon>Pseudomonadota</taxon>
        <taxon>Betaproteobacteria</taxon>
        <taxon>Rhodocyclales</taxon>
        <taxon>Azonexaceae</taxon>
        <taxon>Azonexus</taxon>
    </lineage>
</organism>
<dbReference type="InterPro" id="IPR022280">
    <property type="entry name" value="PRTRC_protein-B"/>
</dbReference>
<dbReference type="EMBL" id="CP151407">
    <property type="protein sequence ID" value="WZJ23471.1"/>
    <property type="molecule type" value="Genomic_DNA"/>
</dbReference>
<geneLocation type="plasmid" evidence="1 2">
    <name>unnamed1</name>
</geneLocation>
<keyword evidence="2" id="KW-1185">Reference proteome</keyword>
<proteinExistence type="predicted"/>
<dbReference type="Proteomes" id="UP001479520">
    <property type="component" value="Plasmid unnamed1"/>
</dbReference>
<keyword evidence="1" id="KW-0614">Plasmid</keyword>
<dbReference type="RefSeq" id="WP_341744783.1">
    <property type="nucleotide sequence ID" value="NZ_CP151407.1"/>
</dbReference>
<evidence type="ECO:0000313" key="2">
    <source>
        <dbReference type="Proteomes" id="UP001479520"/>
    </source>
</evidence>
<protein>
    <submittedName>
        <fullName evidence="1">PRTRC system protein B</fullName>
    </submittedName>
</protein>
<name>A0ABZ2XLI5_9RHOO</name>
<dbReference type="Pfam" id="PF14460">
    <property type="entry name" value="Prok-E2_D"/>
    <property type="match status" value="1"/>
</dbReference>